<feature type="compositionally biased region" description="Pro residues" evidence="1">
    <location>
        <begin position="97"/>
        <end position="107"/>
    </location>
</feature>
<dbReference type="EMBL" id="AP024525">
    <property type="protein sequence ID" value="BCT74715.1"/>
    <property type="molecule type" value="Genomic_DNA"/>
</dbReference>
<evidence type="ECO:0000313" key="3">
    <source>
        <dbReference type="Proteomes" id="UP001319861"/>
    </source>
</evidence>
<sequence>MGPNASVAGFDGRTLALAFGTSGLAAAFTRGDHSQNLNKAIQTVLGVDCQIDAVTGGNGPGVAPTAGGDHRPKAPADPRPGTPVPEKAPSAAAPQAPEAPRPAPSPVAPAASRQPAPAPPPRAAPPVPTTPPAPTAPPVSSAPSAADVAWGLAPAPVAPATETPAKAASQNAAPPPQVQEPTGAATPPRGRTRGERTAEDGATRPSPAPRTRVPSAAAPAPYDDVPFSDEEPPGEWDEPYPEDPGYGRAAPGRPAAPGPPTRQPEDGPRSEPPAARETTANESAEPMDPWSYARESTPGVWSVGAESNVRTGRASEPRGTQSPVAGSPAAEATQPREAAAASPSYAPAAAQPPVQRPAQTAQPVEPAQAAQPPQDAGRKLSMYERLSQKAAAERSQAQHQPTHAAQGQDEQPQPYVEDIPSADDETIENSALFGRAAVERILGGRLIEERGLDGTVIPPR</sequence>
<evidence type="ECO:0000313" key="2">
    <source>
        <dbReference type="EMBL" id="BCT74715.1"/>
    </source>
</evidence>
<feature type="compositionally biased region" description="Acidic residues" evidence="1">
    <location>
        <begin position="226"/>
        <end position="241"/>
    </location>
</feature>
<proteinExistence type="predicted"/>
<evidence type="ECO:0008006" key="4">
    <source>
        <dbReference type="Google" id="ProtNLM"/>
    </source>
</evidence>
<organism evidence="2 3">
    <name type="scientific">Sinomonas cyclohexanicum</name>
    <name type="common">Corynebacterium cyclohexanicum</name>
    <dbReference type="NCBI Taxonomy" id="322009"/>
    <lineage>
        <taxon>Bacteria</taxon>
        <taxon>Bacillati</taxon>
        <taxon>Actinomycetota</taxon>
        <taxon>Actinomycetes</taxon>
        <taxon>Micrococcales</taxon>
        <taxon>Micrococcaceae</taxon>
        <taxon>Sinomonas</taxon>
    </lineage>
</organism>
<feature type="region of interest" description="Disordered" evidence="1">
    <location>
        <begin position="58"/>
        <end position="430"/>
    </location>
</feature>
<feature type="compositionally biased region" description="Low complexity" evidence="1">
    <location>
        <begin position="328"/>
        <end position="374"/>
    </location>
</feature>
<feature type="compositionally biased region" description="Polar residues" evidence="1">
    <location>
        <begin position="395"/>
        <end position="411"/>
    </location>
</feature>
<feature type="compositionally biased region" description="Low complexity" evidence="1">
    <location>
        <begin position="244"/>
        <end position="253"/>
    </location>
</feature>
<feature type="compositionally biased region" description="Low complexity" evidence="1">
    <location>
        <begin position="153"/>
        <end position="168"/>
    </location>
</feature>
<feature type="compositionally biased region" description="Pro residues" evidence="1">
    <location>
        <begin position="116"/>
        <end position="137"/>
    </location>
</feature>
<gene>
    <name evidence="2" type="ORF">SCMU_05570</name>
</gene>
<keyword evidence="3" id="KW-1185">Reference proteome</keyword>
<feature type="compositionally biased region" description="Basic and acidic residues" evidence="1">
    <location>
        <begin position="192"/>
        <end position="202"/>
    </location>
</feature>
<accession>A0ABM7PR83</accession>
<reference evidence="2 3" key="1">
    <citation type="journal article" date="2021" name="J. Biosci. Bioeng.">
        <title>Identification and characterization of a chc gene cluster responsible for the aromatization pathway of cyclohexanecarboxylate degradation in Sinomonas cyclohexanicum ATCC 51369.</title>
        <authorList>
            <person name="Yamamoto T."/>
            <person name="Hasegawa Y."/>
            <person name="Lau P.C.K."/>
            <person name="Iwaki H."/>
        </authorList>
    </citation>
    <scope>NUCLEOTIDE SEQUENCE [LARGE SCALE GENOMIC DNA]</scope>
    <source>
        <strain evidence="2 3">ATCC 51369</strain>
    </source>
</reference>
<evidence type="ECO:0000256" key="1">
    <source>
        <dbReference type="SAM" id="MobiDB-lite"/>
    </source>
</evidence>
<protein>
    <recommendedName>
        <fullName evidence="4">DNA polymerase III subunits gamma and tau</fullName>
    </recommendedName>
</protein>
<dbReference type="Proteomes" id="UP001319861">
    <property type="component" value="Chromosome"/>
</dbReference>
<name>A0ABM7PR83_SINCY</name>